<dbReference type="AlphaFoldDB" id="A0A4R7EV61"/>
<gene>
    <name evidence="3" type="ORF">C8P70_11425</name>
</gene>
<feature type="signal peptide" evidence="2">
    <location>
        <begin position="1"/>
        <end position="24"/>
    </location>
</feature>
<protein>
    <recommendedName>
        <fullName evidence="5">EF-hand domain-containing protein</fullName>
    </recommendedName>
</protein>
<evidence type="ECO:0000256" key="1">
    <source>
        <dbReference type="SAM" id="MobiDB-lite"/>
    </source>
</evidence>
<organism evidence="3 4">
    <name type="scientific">Myroides indicus</name>
    <dbReference type="NCBI Taxonomy" id="1323422"/>
    <lineage>
        <taxon>Bacteria</taxon>
        <taxon>Pseudomonadati</taxon>
        <taxon>Bacteroidota</taxon>
        <taxon>Flavobacteriia</taxon>
        <taxon>Flavobacteriales</taxon>
        <taxon>Flavobacteriaceae</taxon>
        <taxon>Myroides</taxon>
    </lineage>
</organism>
<sequence length="413" mass="46928">MMKLFRYIFLVSSLVLFWNGYAQRAVVTANNYDISDNLDLQAVASIFGDSKDLADFEYRLNDPDLRISNLDLNGDGYVDYLRVVETIEGNTHLIVVQAVLGQDMFQDVATIEVEKKKKNKVYVQVVGNPYLYGASYIYEPVYVSTPPVFSLFWGNSYSPYYSSWYWGYYPSYYSYYRPYPTATYIVNVHTHINYNNRYVYTNNRYSTRTPYMYENVRQNYYERKNPNNSFTSRNTNYNNRYDLASNRRTTYSRSEYSVNSNSRNNRYGTNNNRTVNKVSAEGIGNRSSSRSSYQTGTAVSSDRKVSVKNNNSRAVNTTQRTSTTSRAAVNSPKTSTSTSNNYNRASRSSYSTNNSSSFSNNRSSNNTMRTSSSPSRSNYSNSASSGSRSSSAASYSSGRSSSNASGSRSSYSR</sequence>
<evidence type="ECO:0000313" key="3">
    <source>
        <dbReference type="EMBL" id="TDS57892.1"/>
    </source>
</evidence>
<dbReference type="RefSeq" id="WP_243832681.1">
    <property type="nucleotide sequence ID" value="NZ_SOAG01000014.1"/>
</dbReference>
<feature type="region of interest" description="Disordered" evidence="1">
    <location>
        <begin position="223"/>
        <end position="413"/>
    </location>
</feature>
<feature type="compositionally biased region" description="Low complexity" evidence="1">
    <location>
        <begin position="317"/>
        <end position="328"/>
    </location>
</feature>
<dbReference type="EMBL" id="SOAG01000014">
    <property type="protein sequence ID" value="TDS57892.1"/>
    <property type="molecule type" value="Genomic_DNA"/>
</dbReference>
<accession>A0A4R7EV61</accession>
<comment type="caution">
    <text evidence="3">The sequence shown here is derived from an EMBL/GenBank/DDBJ whole genome shotgun (WGS) entry which is preliminary data.</text>
</comment>
<feature type="compositionally biased region" description="Low complexity" evidence="1">
    <location>
        <begin position="251"/>
        <end position="276"/>
    </location>
</feature>
<keyword evidence="2" id="KW-0732">Signal</keyword>
<feature type="compositionally biased region" description="Polar residues" evidence="1">
    <location>
        <begin position="307"/>
        <end position="316"/>
    </location>
</feature>
<evidence type="ECO:0008006" key="5">
    <source>
        <dbReference type="Google" id="ProtNLM"/>
    </source>
</evidence>
<feature type="compositionally biased region" description="Low complexity" evidence="1">
    <location>
        <begin position="335"/>
        <end position="413"/>
    </location>
</feature>
<keyword evidence="4" id="KW-1185">Reference proteome</keyword>
<reference evidence="3 4" key="1">
    <citation type="submission" date="2019-03" db="EMBL/GenBank/DDBJ databases">
        <title>Genomic Encyclopedia of Archaeal and Bacterial Type Strains, Phase II (KMG-II): from individual species to whole genera.</title>
        <authorList>
            <person name="Goeker M."/>
        </authorList>
    </citation>
    <scope>NUCLEOTIDE SEQUENCE [LARGE SCALE GENOMIC DNA]</scope>
    <source>
        <strain evidence="3 4">DSM 28213</strain>
    </source>
</reference>
<evidence type="ECO:0000256" key="2">
    <source>
        <dbReference type="SAM" id="SignalP"/>
    </source>
</evidence>
<proteinExistence type="predicted"/>
<name>A0A4R7EV61_9FLAO</name>
<feature type="compositionally biased region" description="Polar residues" evidence="1">
    <location>
        <begin position="226"/>
        <end position="239"/>
    </location>
</feature>
<evidence type="ECO:0000313" key="4">
    <source>
        <dbReference type="Proteomes" id="UP000295215"/>
    </source>
</evidence>
<feature type="compositionally biased region" description="Polar residues" evidence="1">
    <location>
        <begin position="285"/>
        <end position="300"/>
    </location>
</feature>
<feature type="chain" id="PRO_5020361874" description="EF-hand domain-containing protein" evidence="2">
    <location>
        <begin position="25"/>
        <end position="413"/>
    </location>
</feature>
<dbReference type="Proteomes" id="UP000295215">
    <property type="component" value="Unassembled WGS sequence"/>
</dbReference>